<evidence type="ECO:0000256" key="2">
    <source>
        <dbReference type="ARBA" id="ARBA00023315"/>
    </source>
</evidence>
<keyword evidence="5" id="KW-1185">Reference proteome</keyword>
<evidence type="ECO:0000259" key="3">
    <source>
        <dbReference type="PROSITE" id="PS51186"/>
    </source>
</evidence>
<name>A0ABZ1AXV9_AROEV</name>
<feature type="domain" description="N-acetyltransferase" evidence="3">
    <location>
        <begin position="1"/>
        <end position="124"/>
    </location>
</feature>
<gene>
    <name evidence="4" type="ORF">U5817_17750</name>
</gene>
<dbReference type="SUPFAM" id="SSF55729">
    <property type="entry name" value="Acyl-CoA N-acyltransferases (Nat)"/>
    <property type="match status" value="1"/>
</dbReference>
<evidence type="ECO:0000256" key="1">
    <source>
        <dbReference type="ARBA" id="ARBA00022679"/>
    </source>
</evidence>
<protein>
    <submittedName>
        <fullName evidence="4">GNAT family N-acetyltransferase</fullName>
        <ecNumber evidence="4">2.3.1.-</ecNumber>
    </submittedName>
</protein>
<keyword evidence="1 4" id="KW-0808">Transferase</keyword>
<keyword evidence="2 4" id="KW-0012">Acyltransferase</keyword>
<accession>A0ABZ1AXV9</accession>
<dbReference type="InterPro" id="IPR050832">
    <property type="entry name" value="Bact_Acetyltransf"/>
</dbReference>
<evidence type="ECO:0000313" key="5">
    <source>
        <dbReference type="Proteomes" id="UP001626593"/>
    </source>
</evidence>
<dbReference type="Pfam" id="PF13673">
    <property type="entry name" value="Acetyltransf_10"/>
    <property type="match status" value="1"/>
</dbReference>
<dbReference type="InterPro" id="IPR016181">
    <property type="entry name" value="Acyl_CoA_acyltransferase"/>
</dbReference>
<dbReference type="EC" id="2.3.1.-" evidence="4"/>
<evidence type="ECO:0000313" key="4">
    <source>
        <dbReference type="EMBL" id="WRL48958.1"/>
    </source>
</evidence>
<dbReference type="Gene3D" id="3.40.630.30">
    <property type="match status" value="1"/>
</dbReference>
<reference evidence="4 5" key="1">
    <citation type="submission" date="2023-12" db="EMBL/GenBank/DDBJ databases">
        <title>A. evansii MAY27, complete genome.</title>
        <authorList>
            <person name="Wang Y."/>
        </authorList>
    </citation>
    <scope>NUCLEOTIDE SEQUENCE [LARGE SCALE GENOMIC DNA]</scope>
    <source>
        <strain evidence="4 5">MAY27</strain>
    </source>
</reference>
<dbReference type="InterPro" id="IPR000182">
    <property type="entry name" value="GNAT_dom"/>
</dbReference>
<dbReference type="PANTHER" id="PTHR43877:SF1">
    <property type="entry name" value="ACETYLTRANSFERASE"/>
    <property type="match status" value="1"/>
</dbReference>
<dbReference type="EMBL" id="CP141259">
    <property type="protein sequence ID" value="WRL48958.1"/>
    <property type="molecule type" value="Genomic_DNA"/>
</dbReference>
<dbReference type="PANTHER" id="PTHR43877">
    <property type="entry name" value="AMINOALKYLPHOSPHONATE N-ACETYLTRANSFERASE-RELATED-RELATED"/>
    <property type="match status" value="1"/>
</dbReference>
<dbReference type="RefSeq" id="WP_246262406.1">
    <property type="nucleotide sequence ID" value="NZ_CAWPLS010000280.1"/>
</dbReference>
<sequence length="128" mass="13919">MPLRERVFVMEQGVPAELERDANDPHCRHVVATAAAGDVVGTGRLLPDGHIGRMAVAAAWRNRGIGGRMLEALVIEAGRLGFREVVLNAQIDAVDFYLRHGFKPEGDVFVEAGIRHQTMRRALVPAGA</sequence>
<proteinExistence type="predicted"/>
<dbReference type="Proteomes" id="UP001626593">
    <property type="component" value="Chromosome"/>
</dbReference>
<dbReference type="PROSITE" id="PS51186">
    <property type="entry name" value="GNAT"/>
    <property type="match status" value="1"/>
</dbReference>
<organism evidence="4 5">
    <name type="scientific">Aromatoleum evansii</name>
    <name type="common">Azoarcus evansii</name>
    <dbReference type="NCBI Taxonomy" id="59406"/>
    <lineage>
        <taxon>Bacteria</taxon>
        <taxon>Pseudomonadati</taxon>
        <taxon>Pseudomonadota</taxon>
        <taxon>Betaproteobacteria</taxon>
        <taxon>Rhodocyclales</taxon>
        <taxon>Rhodocyclaceae</taxon>
        <taxon>Aromatoleum</taxon>
    </lineage>
</organism>
<dbReference type="CDD" id="cd04301">
    <property type="entry name" value="NAT_SF"/>
    <property type="match status" value="1"/>
</dbReference>
<dbReference type="GO" id="GO:0016746">
    <property type="term" value="F:acyltransferase activity"/>
    <property type="evidence" value="ECO:0007669"/>
    <property type="project" value="UniProtKB-KW"/>
</dbReference>